<comment type="subcellular location">
    <subcellularLocation>
        <location evidence="1">Cell outer membrane</location>
    </subcellularLocation>
</comment>
<protein>
    <submittedName>
        <fullName evidence="4">TonB-dependent receptor</fullName>
    </submittedName>
</protein>
<evidence type="ECO:0000313" key="5">
    <source>
        <dbReference type="Proteomes" id="UP000886744"/>
    </source>
</evidence>
<dbReference type="SUPFAM" id="SSF56935">
    <property type="entry name" value="Porins"/>
    <property type="match status" value="1"/>
</dbReference>
<keyword evidence="3" id="KW-0998">Cell outer membrane</keyword>
<reference evidence="4" key="1">
    <citation type="submission" date="2020-10" db="EMBL/GenBank/DDBJ databases">
        <authorList>
            <person name="Gilroy R."/>
        </authorList>
    </citation>
    <scope>NUCLEOTIDE SEQUENCE</scope>
    <source>
        <strain evidence="4">ChiHjej13B12-12457</strain>
    </source>
</reference>
<dbReference type="InterPro" id="IPR036942">
    <property type="entry name" value="Beta-barrel_TonB_sf"/>
</dbReference>
<proteinExistence type="predicted"/>
<dbReference type="GO" id="GO:0009279">
    <property type="term" value="C:cell outer membrane"/>
    <property type="evidence" value="ECO:0007669"/>
    <property type="project" value="UniProtKB-SubCell"/>
</dbReference>
<sequence length="871" mass="97779">MINILILASVSLLSAGAQEVRGCVRDSLSGELLPGAFVMLMDSTGKVLEYSGTDSDGIFVMTVSGTGAGSYIEISLLGYAPCRIRSPFQDRYEVALREEALSLETLVVKAEKVRLRGDTIEYSVPTYVSQDDRSLGDILKKLPGIDVTKEGRVRYQGKEIGKMYIEGRDLLGSRYNIATQNIDPRDLAAIDIYENHQPVKALEGAVESNIASINIRLKEGAKGKWTGALQGEAGYSTDAPHVPYSAGAFGMFIGRNYQSISTAKTDAAGNNIIYESDPNVFIVGVDEIEFVDRYRPAEMLSVSHALAPIDQDRTRFNTAYSVTTDHTVPLGESTVLGVGGKFEHNSLTSGSEVEQTYMENDGGTLSFTDRNEVGSASYYASGDVSVEVNSRKVYLKDKLRLDFRGTSAGSTVSGSESRLQDVEDRDIGIMNYFAFTKNTGKWIYSFNMFSQYTESGELMDILSPDDGDTASQSIDSRIFYNVLKFSNRFRLAKNLGLNLYSSVPYLYRTFRTAMYGVALSDPMFSDRTGNDVMLQYLKPGEYASLEFTAGRLRMDFGAEIWYQYLNYRLDERSHDHLWALNPSVSLKYDFGPRLSADLRGSYSRSSVDEQRIYDGLILQNFRYMSLGRTELTQNPVWNVAGSLDFRDPISGWYLKVNGRYNASRSFQYTRYFVDEYIINWQSDEVTDYSLVSADATLSKAFHGFSGKMDLSGGFSMSSSNINQDGTVIPYESYTYSAGLKFIGDISRWMKVDYNGTWALSRYRSYGGQDSGDSHSLNQKLTVSFYPHRAVSIDVTAEHYLDRYAEDNTVQMCLLDASVYWFATPRLQFFLHARNLLDTRNYSYTMLSPLNVTRYSYRLRPLSVLLGFEFKF</sequence>
<keyword evidence="4" id="KW-0675">Receptor</keyword>
<organism evidence="4 5">
    <name type="scientific">Candidatus Coprenecus avistercoris</name>
    <dbReference type="NCBI Taxonomy" id="2840730"/>
    <lineage>
        <taxon>Bacteria</taxon>
        <taxon>Pseudomonadati</taxon>
        <taxon>Bacteroidota</taxon>
        <taxon>Bacteroidia</taxon>
        <taxon>Bacteroidales</taxon>
        <taxon>Rikenellaceae</taxon>
        <taxon>Rikenellaceae incertae sedis</taxon>
        <taxon>Candidatus Coprenecus</taxon>
    </lineage>
</organism>
<dbReference type="SUPFAM" id="SSF49464">
    <property type="entry name" value="Carboxypeptidase regulatory domain-like"/>
    <property type="match status" value="1"/>
</dbReference>
<dbReference type="InterPro" id="IPR008969">
    <property type="entry name" value="CarboxyPept-like_regulatory"/>
</dbReference>
<comment type="caution">
    <text evidence="4">The sequence shown here is derived from an EMBL/GenBank/DDBJ whole genome shotgun (WGS) entry which is preliminary data.</text>
</comment>
<reference evidence="4" key="2">
    <citation type="journal article" date="2021" name="PeerJ">
        <title>Extensive microbial diversity within the chicken gut microbiome revealed by metagenomics and culture.</title>
        <authorList>
            <person name="Gilroy R."/>
            <person name="Ravi A."/>
            <person name="Getino M."/>
            <person name="Pursley I."/>
            <person name="Horton D.L."/>
            <person name="Alikhan N.F."/>
            <person name="Baker D."/>
            <person name="Gharbi K."/>
            <person name="Hall N."/>
            <person name="Watson M."/>
            <person name="Adriaenssens E.M."/>
            <person name="Foster-Nyarko E."/>
            <person name="Jarju S."/>
            <person name="Secka A."/>
            <person name="Antonio M."/>
            <person name="Oren A."/>
            <person name="Chaudhuri R.R."/>
            <person name="La Ragione R."/>
            <person name="Hildebrand F."/>
            <person name="Pallen M.J."/>
        </authorList>
    </citation>
    <scope>NUCLEOTIDE SEQUENCE</scope>
    <source>
        <strain evidence="4">ChiHjej13B12-12457</strain>
    </source>
</reference>
<evidence type="ECO:0000313" key="4">
    <source>
        <dbReference type="EMBL" id="HIR63273.1"/>
    </source>
</evidence>
<dbReference type="Gene3D" id="2.40.170.20">
    <property type="entry name" value="TonB-dependent receptor, beta-barrel domain"/>
    <property type="match status" value="1"/>
</dbReference>
<evidence type="ECO:0000256" key="3">
    <source>
        <dbReference type="ARBA" id="ARBA00023237"/>
    </source>
</evidence>
<keyword evidence="2" id="KW-0472">Membrane</keyword>
<dbReference type="Proteomes" id="UP000886744">
    <property type="component" value="Unassembled WGS sequence"/>
</dbReference>
<dbReference type="AlphaFoldDB" id="A0A9D1E2A5"/>
<name>A0A9D1E2A5_9BACT</name>
<accession>A0A9D1E2A5</accession>
<evidence type="ECO:0000256" key="1">
    <source>
        <dbReference type="ARBA" id="ARBA00004442"/>
    </source>
</evidence>
<dbReference type="EMBL" id="DVHI01000085">
    <property type="protein sequence ID" value="HIR63273.1"/>
    <property type="molecule type" value="Genomic_DNA"/>
</dbReference>
<evidence type="ECO:0000256" key="2">
    <source>
        <dbReference type="ARBA" id="ARBA00023136"/>
    </source>
</evidence>
<gene>
    <name evidence="4" type="ORF">IAC94_07110</name>
</gene>